<keyword evidence="1 6" id="KW-0963">Cytoplasm</keyword>
<dbReference type="InterPro" id="IPR050210">
    <property type="entry name" value="tRNA_Adenine-N(6)_MTase"/>
</dbReference>
<evidence type="ECO:0000259" key="7">
    <source>
        <dbReference type="Pfam" id="PF05175"/>
    </source>
</evidence>
<dbReference type="SUPFAM" id="SSF53335">
    <property type="entry name" value="S-adenosyl-L-methionine-dependent methyltransferases"/>
    <property type="match status" value="1"/>
</dbReference>
<dbReference type="GO" id="GO:0005737">
    <property type="term" value="C:cytoplasm"/>
    <property type="evidence" value="ECO:0007669"/>
    <property type="project" value="UniProtKB-SubCell"/>
</dbReference>
<dbReference type="HAMAP" id="MF_01872">
    <property type="entry name" value="tRNA_methyltr_YfiC"/>
    <property type="match status" value="1"/>
</dbReference>
<evidence type="ECO:0000313" key="8">
    <source>
        <dbReference type="EMBL" id="RRD62393.1"/>
    </source>
</evidence>
<comment type="catalytic activity">
    <reaction evidence="6">
        <text>adenosine(37) in tRNA1(Val) + S-adenosyl-L-methionine = N(6)-methyladenosine(37) in tRNA1(Val) + S-adenosyl-L-homocysteine + H(+)</text>
        <dbReference type="Rhea" id="RHEA:43160"/>
        <dbReference type="Rhea" id="RHEA-COMP:10369"/>
        <dbReference type="Rhea" id="RHEA-COMP:10370"/>
        <dbReference type="ChEBI" id="CHEBI:15378"/>
        <dbReference type="ChEBI" id="CHEBI:57856"/>
        <dbReference type="ChEBI" id="CHEBI:59789"/>
        <dbReference type="ChEBI" id="CHEBI:74411"/>
        <dbReference type="ChEBI" id="CHEBI:74449"/>
        <dbReference type="EC" id="2.1.1.223"/>
    </reaction>
</comment>
<name>A0A3P1XZM9_TANFO</name>
<keyword evidence="2 6" id="KW-0489">Methyltransferase</keyword>
<dbReference type="GO" id="GO:0003676">
    <property type="term" value="F:nucleic acid binding"/>
    <property type="evidence" value="ECO:0007669"/>
    <property type="project" value="InterPro"/>
</dbReference>
<dbReference type="InterPro" id="IPR029063">
    <property type="entry name" value="SAM-dependent_MTases_sf"/>
</dbReference>
<comment type="subcellular location">
    <subcellularLocation>
        <location evidence="6">Cytoplasm</location>
    </subcellularLocation>
</comment>
<dbReference type="GO" id="GO:0032259">
    <property type="term" value="P:methylation"/>
    <property type="evidence" value="ECO:0007669"/>
    <property type="project" value="UniProtKB-KW"/>
</dbReference>
<dbReference type="GO" id="GO:0016430">
    <property type="term" value="F:tRNA (adenine-N6)-methyltransferase activity"/>
    <property type="evidence" value="ECO:0007669"/>
    <property type="project" value="UniProtKB-UniRule"/>
</dbReference>
<comment type="similarity">
    <text evidence="6">Belongs to the methyltransferase superfamily. tRNA (adenine-N(6)-)-methyltransferase family.</text>
</comment>
<dbReference type="EC" id="2.1.1.223" evidence="6"/>
<dbReference type="PANTHER" id="PTHR47739:SF1">
    <property type="entry name" value="TRNA1(VAL) (ADENINE(37)-N6)-METHYLTRANSFERASE"/>
    <property type="match status" value="1"/>
</dbReference>
<keyword evidence="3 6" id="KW-0808">Transferase</keyword>
<evidence type="ECO:0000256" key="1">
    <source>
        <dbReference type="ARBA" id="ARBA00022490"/>
    </source>
</evidence>
<dbReference type="GO" id="GO:0008033">
    <property type="term" value="P:tRNA processing"/>
    <property type="evidence" value="ECO:0007669"/>
    <property type="project" value="UniProtKB-UniRule"/>
</dbReference>
<dbReference type="RefSeq" id="WP_124750964.1">
    <property type="nucleotide sequence ID" value="NZ_RQYS01000012.1"/>
</dbReference>
<dbReference type="InterPro" id="IPR007848">
    <property type="entry name" value="Small_mtfrase_dom"/>
</dbReference>
<dbReference type="InterPro" id="IPR022882">
    <property type="entry name" value="tRNA_adenine-N6_MeTrfase"/>
</dbReference>
<organism evidence="8 9">
    <name type="scientific">Tannerella forsythia</name>
    <name type="common">Bacteroides forsythus</name>
    <dbReference type="NCBI Taxonomy" id="28112"/>
    <lineage>
        <taxon>Bacteria</taxon>
        <taxon>Pseudomonadati</taxon>
        <taxon>Bacteroidota</taxon>
        <taxon>Bacteroidia</taxon>
        <taxon>Bacteroidales</taxon>
        <taxon>Tannerellaceae</taxon>
        <taxon>Tannerella</taxon>
    </lineage>
</organism>
<evidence type="ECO:0000313" key="9">
    <source>
        <dbReference type="Proteomes" id="UP000278609"/>
    </source>
</evidence>
<dbReference type="InterPro" id="IPR002052">
    <property type="entry name" value="DNA_methylase_N6_adenine_CS"/>
</dbReference>
<comment type="function">
    <text evidence="6">Specifically methylates the adenine in position 37 of tRNA(1)(Val) (anticodon cmo5UAC).</text>
</comment>
<dbReference type="AlphaFoldDB" id="A0A3P1XZM9"/>
<feature type="domain" description="Methyltransferase small" evidence="7">
    <location>
        <begin position="37"/>
        <end position="121"/>
    </location>
</feature>
<dbReference type="PRINTS" id="PR00507">
    <property type="entry name" value="N12N6MTFRASE"/>
</dbReference>
<dbReference type="Gene3D" id="3.40.50.150">
    <property type="entry name" value="Vaccinia Virus protein VP39"/>
    <property type="match status" value="1"/>
</dbReference>
<dbReference type="OrthoDB" id="5383291at2"/>
<comment type="caution">
    <text evidence="8">The sequence shown here is derived from an EMBL/GenBank/DDBJ whole genome shotgun (WGS) entry which is preliminary data.</text>
</comment>
<keyword evidence="5 6" id="KW-0819">tRNA processing</keyword>
<dbReference type="CDD" id="cd02440">
    <property type="entry name" value="AdoMet_MTases"/>
    <property type="match status" value="1"/>
</dbReference>
<proteinExistence type="inferred from homology"/>
<dbReference type="PROSITE" id="PS00092">
    <property type="entry name" value="N6_MTASE"/>
    <property type="match status" value="1"/>
</dbReference>
<evidence type="ECO:0000256" key="5">
    <source>
        <dbReference type="ARBA" id="ARBA00022694"/>
    </source>
</evidence>
<sequence length="237" mass="26869">MSNPYFRFKQFTVWHDRCAMKVGTDGTLLGAWAEVHDRMRILDVGTGTGLIALMLAQRNLEARIDGIDLDADACLQAQENVRQSPFGTRIRIAHTPFQAFASTVTEPYDLIVSNPPYFKESMKCPEGKRRLARHDDTLTLTDLLHTGKSLLAPNGRIALILPFAQRDDLLRTAENEALHTIRETRVISVEGSSPKRLLIELSPLNTESIITDELTLEDRMHQRTTAYRQLTQAFYLF</sequence>
<evidence type="ECO:0000256" key="3">
    <source>
        <dbReference type="ARBA" id="ARBA00022679"/>
    </source>
</evidence>
<evidence type="ECO:0000256" key="2">
    <source>
        <dbReference type="ARBA" id="ARBA00022603"/>
    </source>
</evidence>
<evidence type="ECO:0000256" key="4">
    <source>
        <dbReference type="ARBA" id="ARBA00022691"/>
    </source>
</evidence>
<gene>
    <name evidence="8" type="ORF">EII40_03760</name>
</gene>
<dbReference type="Proteomes" id="UP000278609">
    <property type="component" value="Unassembled WGS sequence"/>
</dbReference>
<accession>A0A3P1XZM9</accession>
<reference evidence="8 9" key="1">
    <citation type="submission" date="2018-11" db="EMBL/GenBank/DDBJ databases">
        <title>Genomes From Bacteria Associated with the Canine Oral Cavity: a Test Case for Automated Genome-Based Taxonomic Assignment.</title>
        <authorList>
            <person name="Coil D.A."/>
            <person name="Jospin G."/>
            <person name="Darling A.E."/>
            <person name="Wallis C."/>
            <person name="Davis I.J."/>
            <person name="Harris S."/>
            <person name="Eisen J.A."/>
            <person name="Holcombe L.J."/>
            <person name="O'Flynn C."/>
        </authorList>
    </citation>
    <scope>NUCLEOTIDE SEQUENCE [LARGE SCALE GENOMIC DNA]</scope>
    <source>
        <strain evidence="8 9">OH2617_COT-023</strain>
    </source>
</reference>
<protein>
    <recommendedName>
        <fullName evidence="6">tRNA1(Val) (adenine(37)-N6)-methyltransferase</fullName>
        <ecNumber evidence="6">2.1.1.223</ecNumber>
    </recommendedName>
    <alternativeName>
        <fullName evidence="6">tRNA m6A37 methyltransferase</fullName>
    </alternativeName>
</protein>
<dbReference type="PANTHER" id="PTHR47739">
    <property type="entry name" value="TRNA1(VAL) (ADENINE(37)-N6)-METHYLTRANSFERASE"/>
    <property type="match status" value="1"/>
</dbReference>
<evidence type="ECO:0000256" key="6">
    <source>
        <dbReference type="HAMAP-Rule" id="MF_01872"/>
    </source>
</evidence>
<dbReference type="Pfam" id="PF05175">
    <property type="entry name" value="MTS"/>
    <property type="match status" value="1"/>
</dbReference>
<dbReference type="EMBL" id="RQYS01000012">
    <property type="protein sequence ID" value="RRD62393.1"/>
    <property type="molecule type" value="Genomic_DNA"/>
</dbReference>
<keyword evidence="4 6" id="KW-0949">S-adenosyl-L-methionine</keyword>